<sequence>MLVLKAPRARWRKHWRSKIFRFESMWLKDERCEEVVSEAWERGKNMGTQNLFTQCMDECRRSLSSWNKNTFGHVGQKISTLQEKLQSLEGRRVGLVDMEEIEETRLELNRMMAVEEDMWHQRSRNCWLKSGDCNTSFFHAKASNRHQRNTILRIRDSEDNWQDDEGEISRIFVEYFENLFTSSQPVVSAELLGALYTKVTDGMNARLLREFQASEVEKALKQMHPMKAPGPDGMAPLFYQHFWPTVNSIVIQTVLDFLNHGAAPPKFHETHIVLIPKTKNPERVTNYRPISLCNVAYKLASKVVANRLKLVLQDIICENQSAFVSERLITDNVLVAHEIMNHINRKKKGKCGEMALKLDMSKAYDRVEWDCLKQIMAKLGFHEDWIRLVMRCVSSVTYAVRINGHACGQIIPTRGLRQGDPLSPYLFLICAEGLSALLHKAVQNKDLRGVAASTRGPRISHLFFANDSLIFGRATVKECTEIQRVLQVYEESSGQQLNRNKTSLFFSHNIANGVRETIKAMFGAQVIKPHESYLGLPSLVGRLQAVRVCDLIDETRKEWKEDLIRQCFLPQDVEAILSIPLSAHGGRDRMIWAATKNGKFTVQSAYKLA</sequence>
<dbReference type="AlphaFoldDB" id="A0AAW2CLU9"/>
<feature type="domain" description="Reverse transcriptase" evidence="1">
    <location>
        <begin position="256"/>
        <end position="538"/>
    </location>
</feature>
<dbReference type="PROSITE" id="PS50878">
    <property type="entry name" value="RT_POL"/>
    <property type="match status" value="1"/>
</dbReference>
<keyword evidence="3" id="KW-1185">Reference proteome</keyword>
<name>A0AAW2CLU9_9ROSI</name>
<dbReference type="Proteomes" id="UP001459277">
    <property type="component" value="Unassembled WGS sequence"/>
</dbReference>
<dbReference type="InterPro" id="IPR000477">
    <property type="entry name" value="RT_dom"/>
</dbReference>
<dbReference type="InterPro" id="IPR052343">
    <property type="entry name" value="Retrotransposon-Effector_Assoc"/>
</dbReference>
<dbReference type="EMBL" id="JAZDWU010000006">
    <property type="protein sequence ID" value="KAK9998773.1"/>
    <property type="molecule type" value="Genomic_DNA"/>
</dbReference>
<evidence type="ECO:0000313" key="2">
    <source>
        <dbReference type="EMBL" id="KAK9998773.1"/>
    </source>
</evidence>
<organism evidence="2 3">
    <name type="scientific">Lithocarpus litseifolius</name>
    <dbReference type="NCBI Taxonomy" id="425828"/>
    <lineage>
        <taxon>Eukaryota</taxon>
        <taxon>Viridiplantae</taxon>
        <taxon>Streptophyta</taxon>
        <taxon>Embryophyta</taxon>
        <taxon>Tracheophyta</taxon>
        <taxon>Spermatophyta</taxon>
        <taxon>Magnoliopsida</taxon>
        <taxon>eudicotyledons</taxon>
        <taxon>Gunneridae</taxon>
        <taxon>Pentapetalae</taxon>
        <taxon>rosids</taxon>
        <taxon>fabids</taxon>
        <taxon>Fagales</taxon>
        <taxon>Fagaceae</taxon>
        <taxon>Lithocarpus</taxon>
    </lineage>
</organism>
<dbReference type="InterPro" id="IPR043502">
    <property type="entry name" value="DNA/RNA_pol_sf"/>
</dbReference>
<proteinExistence type="predicted"/>
<evidence type="ECO:0000259" key="1">
    <source>
        <dbReference type="PROSITE" id="PS50878"/>
    </source>
</evidence>
<dbReference type="Pfam" id="PF00078">
    <property type="entry name" value="RVT_1"/>
    <property type="match status" value="1"/>
</dbReference>
<gene>
    <name evidence="2" type="ORF">SO802_018376</name>
</gene>
<protein>
    <recommendedName>
        <fullName evidence="1">Reverse transcriptase domain-containing protein</fullName>
    </recommendedName>
</protein>
<accession>A0AAW2CLU9</accession>
<dbReference type="SUPFAM" id="SSF56672">
    <property type="entry name" value="DNA/RNA polymerases"/>
    <property type="match status" value="1"/>
</dbReference>
<dbReference type="PANTHER" id="PTHR46890">
    <property type="entry name" value="NON-LTR RETROLELEMENT REVERSE TRANSCRIPTASE-LIKE PROTEIN-RELATED"/>
    <property type="match status" value="1"/>
</dbReference>
<dbReference type="PANTHER" id="PTHR46890:SF48">
    <property type="entry name" value="RNA-DIRECTED DNA POLYMERASE"/>
    <property type="match status" value="1"/>
</dbReference>
<reference evidence="2 3" key="1">
    <citation type="submission" date="2024-01" db="EMBL/GenBank/DDBJ databases">
        <title>A telomere-to-telomere, gap-free genome of sweet tea (Lithocarpus litseifolius).</title>
        <authorList>
            <person name="Zhou J."/>
        </authorList>
    </citation>
    <scope>NUCLEOTIDE SEQUENCE [LARGE SCALE GENOMIC DNA]</scope>
    <source>
        <strain evidence="2">Zhou-2022a</strain>
        <tissue evidence="2">Leaf</tissue>
    </source>
</reference>
<evidence type="ECO:0000313" key="3">
    <source>
        <dbReference type="Proteomes" id="UP001459277"/>
    </source>
</evidence>
<comment type="caution">
    <text evidence="2">The sequence shown here is derived from an EMBL/GenBank/DDBJ whole genome shotgun (WGS) entry which is preliminary data.</text>
</comment>
<dbReference type="CDD" id="cd01650">
    <property type="entry name" value="RT_nLTR_like"/>
    <property type="match status" value="1"/>
</dbReference>